<accession>A0A286UX47</accession>
<name>A0A286UX47_9AGAM</name>
<dbReference type="Gene3D" id="3.90.1580.10">
    <property type="entry name" value="paralog of FGE (formylglycine-generating enzyme)"/>
    <property type="match status" value="1"/>
</dbReference>
<reference evidence="6 7" key="1">
    <citation type="journal article" date="2017" name="Mol. Ecol.">
        <title>Comparative and population genomic landscape of Phellinus noxius: A hypervariable fungus causing root rot in trees.</title>
        <authorList>
            <person name="Chung C.L."/>
            <person name="Lee T.J."/>
            <person name="Akiba M."/>
            <person name="Lee H.H."/>
            <person name="Kuo T.H."/>
            <person name="Liu D."/>
            <person name="Ke H.M."/>
            <person name="Yokoi T."/>
            <person name="Roa M.B."/>
            <person name="Lu M.J."/>
            <person name="Chang Y.Y."/>
            <person name="Ann P.J."/>
            <person name="Tsai J.N."/>
            <person name="Chen C.Y."/>
            <person name="Tzean S.S."/>
            <person name="Ota Y."/>
            <person name="Hattori T."/>
            <person name="Sahashi N."/>
            <person name="Liou R.F."/>
            <person name="Kikuchi T."/>
            <person name="Tsai I.J."/>
        </authorList>
    </citation>
    <scope>NUCLEOTIDE SEQUENCE [LARGE SCALE GENOMIC DNA]</scope>
    <source>
        <strain evidence="6 7">FFPRI411160</strain>
    </source>
</reference>
<protein>
    <submittedName>
        <fullName evidence="6">Uncharacterized protein</fullName>
    </submittedName>
</protein>
<dbReference type="InParanoid" id="A0A286UX47"/>
<proteinExistence type="predicted"/>
<feature type="domain" description="DinB-like" evidence="5">
    <location>
        <begin position="195"/>
        <end position="328"/>
    </location>
</feature>
<feature type="domain" description="Sulfatase-modifying factor enzyme-like" evidence="4">
    <location>
        <begin position="400"/>
        <end position="497"/>
    </location>
</feature>
<dbReference type="SUPFAM" id="SSF52047">
    <property type="entry name" value="RNI-like"/>
    <property type="match status" value="1"/>
</dbReference>
<dbReference type="InterPro" id="IPR051128">
    <property type="entry name" value="EgtD_Methyltrsf_superfamily"/>
</dbReference>
<evidence type="ECO:0000259" key="5">
    <source>
        <dbReference type="Pfam" id="PF12867"/>
    </source>
</evidence>
<dbReference type="InterPro" id="IPR032675">
    <property type="entry name" value="LRR_dom_sf"/>
</dbReference>
<evidence type="ECO:0000313" key="6">
    <source>
        <dbReference type="EMBL" id="PAV24160.1"/>
    </source>
</evidence>
<dbReference type="STRING" id="2282107.A0A286UX47"/>
<keyword evidence="7" id="KW-1185">Reference proteome</keyword>
<feature type="domain" description="Sulfatase-modifying factor enzyme-like" evidence="4">
    <location>
        <begin position="536"/>
        <end position="597"/>
    </location>
</feature>
<dbReference type="PANTHER" id="PTHR43397">
    <property type="entry name" value="ERGOTHIONEINE BIOSYNTHESIS PROTEIN 1"/>
    <property type="match status" value="1"/>
</dbReference>
<dbReference type="EMBL" id="NBII01000001">
    <property type="protein sequence ID" value="PAV24160.1"/>
    <property type="molecule type" value="Genomic_DNA"/>
</dbReference>
<sequence length="1151" mass="130765">MQSSSEPSSPLSHFSALSTSSHSSFELDPSSSKKVQSVLAITPPCQSTSKFLAFVESLIQGNEESYILLAIGHTSRRGKHTLHEAIELSRATINNTKALKLWSQTSSNTSQLSVVDEKDLKFEVKSTDLKQIDALNVFSKTGLHVIFSTSFCEGSLYTLEYAPFSFPPLAKTPENPYGPPTREEWKTLWKAWDLVTLGMIPMEMLHQKPIDLRHKCLFYIGHIPTFVNMLLSHLYKEPYTDPKNYTMIFERGIDPHVDDPNHCHSHSEVPERDEDWPTLEDILEYRDRIRARLMQVYDDLDTGKRVWNRSISRVLHMTFEHEGFHIETLLYMLIQRAGTGTLPPPGFTTPPWQTLVQQWNSIPDPSSKMVTLGPDTLVMGHDDSEADDADPALVNDMKDHIFGWDNESPRREVQVSQFRIDWRPITNGEFLVFWEKNGRNGGVPPSWVETDGEIFVRTVHGPVPMSIAEKWPVLASYDQLSDYASSKGGRLPTEPELRLFFDKYESGFENGANVGFRNWHPVPATSGCGDEKSSNGGIWEWTSTVFDAHPGLSPTKHFPGYSTDFFDGKHQVVLGASYATIPRLCRRTVRNFYQHNYPYASGSRLSLSGDLIGFFELRMMDIPSEVPPISHLYIGITPGEIQTKKRPKTRVQKTLNTTPMKLLNGITRRKPREYPNTCLIDRLPPEILVYIFKLCLPTSSTIREILFSSNGSTWNGKRKGWISAREAPLNVSHVCAAWRNTAIESQALWTMICFQGSIRRNGVDSEFDAISTFLKRSSTSPINISIRLRAPLGLTLLESDRAVDPFRCIGLLMAEKARWRSVNLSFDRSALLEPFMRVLENEVLPVEELFVDCTIFRNGPQHFAPRLYNLKTLHFKSRDNHSFVSWTTSHCPPLKELSLFFSVPLNDFFSWLDNCPTLESIKLKNIFLPQTINIDHDSLKVRHMPHLKELSLGIGIALLEADMAKRAIDLILHSVQAPSLESLSLSFNSRPDAFCDLESIVTSLRASQSSSLKSLRLRGFGCNKHTNGAQILCHLMNLTPTLETLLIDEASERSMLSHLSTLPSLHMYWPVLRTIHFATKRPETPPIHDWLGFVKQFMRNREDKPSLRQVVIHAPEHSRSKVEHALSEEPYKSWRTLSVEKIEIILPHSIG</sequence>
<comment type="pathway">
    <text evidence="3">Amino-acid biosynthesis; ergothioneine biosynthesis.</text>
</comment>
<evidence type="ECO:0000259" key="4">
    <source>
        <dbReference type="Pfam" id="PF03781"/>
    </source>
</evidence>
<keyword evidence="1" id="KW-0560">Oxidoreductase</keyword>
<dbReference type="Pfam" id="PF12867">
    <property type="entry name" value="DinB_2"/>
    <property type="match status" value="1"/>
</dbReference>
<gene>
    <name evidence="6" type="ORF">PNOK_0122800</name>
</gene>
<organism evidence="6 7">
    <name type="scientific">Pyrrhoderma noxium</name>
    <dbReference type="NCBI Taxonomy" id="2282107"/>
    <lineage>
        <taxon>Eukaryota</taxon>
        <taxon>Fungi</taxon>
        <taxon>Dikarya</taxon>
        <taxon>Basidiomycota</taxon>
        <taxon>Agaricomycotina</taxon>
        <taxon>Agaricomycetes</taxon>
        <taxon>Hymenochaetales</taxon>
        <taxon>Hymenochaetaceae</taxon>
        <taxon>Pyrrhoderma</taxon>
    </lineage>
</organism>
<dbReference type="Proteomes" id="UP000217199">
    <property type="component" value="Unassembled WGS sequence"/>
</dbReference>
<evidence type="ECO:0000313" key="7">
    <source>
        <dbReference type="Proteomes" id="UP000217199"/>
    </source>
</evidence>
<dbReference type="Gene3D" id="1.20.1280.50">
    <property type="match status" value="1"/>
</dbReference>
<dbReference type="Gene3D" id="3.80.10.10">
    <property type="entry name" value="Ribonuclease Inhibitor"/>
    <property type="match status" value="1"/>
</dbReference>
<dbReference type="InterPro" id="IPR042095">
    <property type="entry name" value="SUMF_sf"/>
</dbReference>
<dbReference type="PANTHER" id="PTHR43397:SF1">
    <property type="entry name" value="ERGOTHIONEINE BIOSYNTHESIS PROTEIN 1"/>
    <property type="match status" value="1"/>
</dbReference>
<evidence type="ECO:0000256" key="2">
    <source>
        <dbReference type="ARBA" id="ARBA00023004"/>
    </source>
</evidence>
<dbReference type="Pfam" id="PF03781">
    <property type="entry name" value="FGE-sulfatase"/>
    <property type="match status" value="2"/>
</dbReference>
<evidence type="ECO:0000256" key="1">
    <source>
        <dbReference type="ARBA" id="ARBA00023002"/>
    </source>
</evidence>
<comment type="caution">
    <text evidence="6">The sequence shown here is derived from an EMBL/GenBank/DDBJ whole genome shotgun (WGS) entry which is preliminary data.</text>
</comment>
<dbReference type="AlphaFoldDB" id="A0A286UX47"/>
<evidence type="ECO:0000256" key="3">
    <source>
        <dbReference type="ARBA" id="ARBA00037882"/>
    </source>
</evidence>
<dbReference type="OrthoDB" id="659at2759"/>
<dbReference type="SUPFAM" id="SSF56436">
    <property type="entry name" value="C-type lectin-like"/>
    <property type="match status" value="1"/>
</dbReference>
<dbReference type="InterPro" id="IPR005532">
    <property type="entry name" value="SUMF_dom"/>
</dbReference>
<dbReference type="InterPro" id="IPR024775">
    <property type="entry name" value="DinB-like"/>
</dbReference>
<dbReference type="InterPro" id="IPR016187">
    <property type="entry name" value="CTDL_fold"/>
</dbReference>
<keyword evidence="2" id="KW-0408">Iron</keyword>